<dbReference type="Pfam" id="PF13843">
    <property type="entry name" value="DDE_Tnp_1_7"/>
    <property type="match status" value="1"/>
</dbReference>
<comment type="caution">
    <text evidence="2">The sequence shown here is derived from an EMBL/GenBank/DDBJ whole genome shotgun (WGS) entry which is preliminary data.</text>
</comment>
<dbReference type="PANTHER" id="PTHR46599">
    <property type="entry name" value="PIGGYBAC TRANSPOSABLE ELEMENT-DERIVED PROTEIN 4"/>
    <property type="match status" value="1"/>
</dbReference>
<dbReference type="EMBL" id="NCKW01006417">
    <property type="protein sequence ID" value="POM71749.1"/>
    <property type="molecule type" value="Genomic_DNA"/>
</dbReference>
<dbReference type="InterPro" id="IPR029526">
    <property type="entry name" value="PGBD"/>
</dbReference>
<protein>
    <recommendedName>
        <fullName evidence="1">PiggyBac transposable element-derived protein domain-containing protein</fullName>
    </recommendedName>
</protein>
<evidence type="ECO:0000259" key="1">
    <source>
        <dbReference type="Pfam" id="PF13843"/>
    </source>
</evidence>
<evidence type="ECO:0000313" key="3">
    <source>
        <dbReference type="Proteomes" id="UP000237271"/>
    </source>
</evidence>
<dbReference type="Proteomes" id="UP000237271">
    <property type="component" value="Unassembled WGS sequence"/>
</dbReference>
<organism evidence="2 3">
    <name type="scientific">Phytophthora palmivora</name>
    <dbReference type="NCBI Taxonomy" id="4796"/>
    <lineage>
        <taxon>Eukaryota</taxon>
        <taxon>Sar</taxon>
        <taxon>Stramenopiles</taxon>
        <taxon>Oomycota</taxon>
        <taxon>Peronosporomycetes</taxon>
        <taxon>Peronosporales</taxon>
        <taxon>Peronosporaceae</taxon>
        <taxon>Phytophthora</taxon>
    </lineage>
</organism>
<sequence length="512" mass="59028">MQPSLWEHVAAASNDYFRQKNLALEKKKPQFKAKEREKIKEEQNRIEGITARELCVFIGLLVARTVAPNKEKWKTTGRRQIKVQSLEGALVNSWFMRLSRNLRFSDNTDQRALIDRAWKIRSVIAALQQQFQLGYTPPPTMAFDEAMLSSQSSFNRMRVFMKDKPHRWGTKLFMLCCSTIAYCIRFEVYCGKQELPQRGVLSDYNSGPAAVMRNLREVIGLEGPGTGEMRLIATDRFYTSVSLAMQMLTLGFYSIGTKEGENKKKKPPKKQTSVYQERDLKIIKFHAWWDNKAFYMLASGGSVEMDRVERRNKQTGQQAKVACPRVLKDYEKRMGGVDVHDQLRLQRYSLQLAIKYKKYYKSLFLGLVDLAVINAYIVFNDRRAGTAQKINYVKFLKQLHLELCQLRDEDWEGLLRNITSNRLKRLRLNRARIRSVLSTSAFRMTSDGRAIIKREGTEEHECARVLTTYKVETPLSIAVTTSSRHPLNGRRRGGCFCVINLAANTTAYQLPA</sequence>
<name>A0A2P4Y204_9STRA</name>
<gene>
    <name evidence="2" type="ORF">PHPALM_11638</name>
</gene>
<reference evidence="2 3" key="1">
    <citation type="journal article" date="2017" name="Genome Biol. Evol.">
        <title>Phytophthora megakarya and P. palmivora, closely related causal agents of cacao black pod rot, underwent increases in genome sizes and gene numbers by different mechanisms.</title>
        <authorList>
            <person name="Ali S.S."/>
            <person name="Shao J."/>
            <person name="Lary D.J."/>
            <person name="Kronmiller B."/>
            <person name="Shen D."/>
            <person name="Strem M.D."/>
            <person name="Amoako-Attah I."/>
            <person name="Akrofi A.Y."/>
            <person name="Begoude B.A."/>
            <person name="Ten Hoopen G.M."/>
            <person name="Coulibaly K."/>
            <person name="Kebe B.I."/>
            <person name="Melnick R.L."/>
            <person name="Guiltinan M.J."/>
            <person name="Tyler B.M."/>
            <person name="Meinhardt L.W."/>
            <person name="Bailey B.A."/>
        </authorList>
    </citation>
    <scope>NUCLEOTIDE SEQUENCE [LARGE SCALE GENOMIC DNA]</scope>
    <source>
        <strain evidence="3">sbr112.9</strain>
    </source>
</reference>
<keyword evidence="3" id="KW-1185">Reference proteome</keyword>
<accession>A0A2P4Y204</accession>
<dbReference type="PANTHER" id="PTHR46599:SF3">
    <property type="entry name" value="PIGGYBAC TRANSPOSABLE ELEMENT-DERIVED PROTEIN 4"/>
    <property type="match status" value="1"/>
</dbReference>
<evidence type="ECO:0000313" key="2">
    <source>
        <dbReference type="EMBL" id="POM71749.1"/>
    </source>
</evidence>
<dbReference type="AlphaFoldDB" id="A0A2P4Y204"/>
<feature type="domain" description="PiggyBac transposable element-derived protein" evidence="1">
    <location>
        <begin position="3"/>
        <end position="376"/>
    </location>
</feature>
<proteinExistence type="predicted"/>
<dbReference type="OrthoDB" id="117306at2759"/>